<evidence type="ECO:0000256" key="2">
    <source>
        <dbReference type="SAM" id="MobiDB-lite"/>
    </source>
</evidence>
<reference evidence="5" key="1">
    <citation type="submission" date="2022-11" db="UniProtKB">
        <authorList>
            <consortium name="WormBaseParasite"/>
        </authorList>
    </citation>
    <scope>IDENTIFICATION</scope>
</reference>
<dbReference type="SUPFAM" id="SSF55486">
    <property type="entry name" value="Metalloproteases ('zincins'), catalytic domain"/>
    <property type="match status" value="1"/>
</dbReference>
<dbReference type="InterPro" id="IPR024079">
    <property type="entry name" value="MetalloPept_cat_dom_sf"/>
</dbReference>
<dbReference type="Gene3D" id="3.40.390.10">
    <property type="entry name" value="Collagenase (Catalytic Domain)"/>
    <property type="match status" value="1"/>
</dbReference>
<keyword evidence="4" id="KW-1185">Reference proteome</keyword>
<feature type="compositionally biased region" description="Polar residues" evidence="2">
    <location>
        <begin position="148"/>
        <end position="168"/>
    </location>
</feature>
<evidence type="ECO:0000259" key="3">
    <source>
        <dbReference type="PROSITE" id="PS51864"/>
    </source>
</evidence>
<dbReference type="PANTHER" id="PTHR10127">
    <property type="entry name" value="DISCOIDIN, CUB, EGF, LAMININ , AND ZINC METALLOPROTEASE DOMAIN CONTAINING"/>
    <property type="match status" value="1"/>
</dbReference>
<dbReference type="PROSITE" id="PS51864">
    <property type="entry name" value="ASTACIN"/>
    <property type="match status" value="1"/>
</dbReference>
<feature type="region of interest" description="Disordered" evidence="2">
    <location>
        <begin position="143"/>
        <end position="181"/>
    </location>
</feature>
<proteinExistence type="predicted"/>
<protein>
    <submittedName>
        <fullName evidence="5">Peptidase M12A domain-containing protein</fullName>
    </submittedName>
</protein>
<evidence type="ECO:0000313" key="5">
    <source>
        <dbReference type="WBParaSite" id="ACRNAN_scaffold3006.g21799.t1"/>
    </source>
</evidence>
<dbReference type="WBParaSite" id="ACRNAN_scaffold3006.g21799.t1">
    <property type="protein sequence ID" value="ACRNAN_scaffold3006.g21799.t1"/>
    <property type="gene ID" value="ACRNAN_scaffold3006.g21799"/>
</dbReference>
<accession>A0A914DKX3</accession>
<dbReference type="Pfam" id="PF01400">
    <property type="entry name" value="Astacin"/>
    <property type="match status" value="1"/>
</dbReference>
<sequence>MGEFVSKGIGRHVNELIGIQKKLKIINKIAEEQVKRANAKNGKVNPSIVKNKGGPPHSGHKVKDEVLASLLFQDDMFLIEPQLDQIIENTAAELGWSKDVLKKLGVTTRSKRQAIKNAPNDNHWTSPISYYFDSNIRKFATAPGLPNLRTTQPGQLNPRTTQPTDNSSRTTQPWTTQPRQLNSKTTITRDVIRQVFTFYANHTCLKFQESSTAIPRIQFRNVTSGCFSYVGFLGNSWYGAPSSQTGCTSCSGNGQHPVNLGANYCDDEV</sequence>
<comment type="caution">
    <text evidence="1">Lacks conserved residue(s) required for the propagation of feature annotation.</text>
</comment>
<dbReference type="GO" id="GO:0004222">
    <property type="term" value="F:metalloendopeptidase activity"/>
    <property type="evidence" value="ECO:0007669"/>
    <property type="project" value="InterPro"/>
</dbReference>
<name>A0A914DKX3_9BILA</name>
<dbReference type="AlphaFoldDB" id="A0A914DKX3"/>
<dbReference type="InterPro" id="IPR001506">
    <property type="entry name" value="Peptidase_M12A"/>
</dbReference>
<dbReference type="Proteomes" id="UP000887540">
    <property type="component" value="Unplaced"/>
</dbReference>
<evidence type="ECO:0000313" key="4">
    <source>
        <dbReference type="Proteomes" id="UP000887540"/>
    </source>
</evidence>
<organism evidence="4 5">
    <name type="scientific">Acrobeloides nanus</name>
    <dbReference type="NCBI Taxonomy" id="290746"/>
    <lineage>
        <taxon>Eukaryota</taxon>
        <taxon>Metazoa</taxon>
        <taxon>Ecdysozoa</taxon>
        <taxon>Nematoda</taxon>
        <taxon>Chromadorea</taxon>
        <taxon>Rhabditida</taxon>
        <taxon>Tylenchina</taxon>
        <taxon>Cephalobomorpha</taxon>
        <taxon>Cephaloboidea</taxon>
        <taxon>Cephalobidae</taxon>
        <taxon>Acrobeloides</taxon>
    </lineage>
</organism>
<feature type="compositionally biased region" description="Low complexity" evidence="2">
    <location>
        <begin position="169"/>
        <end position="180"/>
    </location>
</feature>
<dbReference type="PANTHER" id="PTHR10127:SF831">
    <property type="entry name" value="ZINC METALLOPROTEINASE NAS-37"/>
    <property type="match status" value="1"/>
</dbReference>
<evidence type="ECO:0000256" key="1">
    <source>
        <dbReference type="PROSITE-ProRule" id="PRU01211"/>
    </source>
</evidence>
<dbReference type="GO" id="GO:0006508">
    <property type="term" value="P:proteolysis"/>
    <property type="evidence" value="ECO:0007669"/>
    <property type="project" value="InterPro"/>
</dbReference>
<feature type="domain" description="Peptidase M12A" evidence="3">
    <location>
        <begin position="113"/>
        <end position="269"/>
    </location>
</feature>